<sequence>MPENPYDDLFGFQQALRYHAVWQHPLDTAGASGVHHPLPRFVAVVKDVAEFQRLRRRARAIKKDLEELGKITRWVPSFFAEQWVYATVSESPAYTARRITSTGQLPLRLVATGDVKQEYQQLQEEWKAITQAFPFLQGEVTQVPEEEKILLRLDFSTSMPVTARQDTGSRYHLYARTVQGKPRNHVRVGAVVVQGLQHGVREAAARKRRSDAKKDLFRFGGWGFYP</sequence>
<reference evidence="1 2" key="1">
    <citation type="submission" date="2019-07" db="EMBL/GenBank/DDBJ databases">
        <title>Whole genome shotgun sequence of Deinococcus cellulosilyticus NBRC 106333.</title>
        <authorList>
            <person name="Hosoyama A."/>
            <person name="Uohara A."/>
            <person name="Ohji S."/>
            <person name="Ichikawa N."/>
        </authorList>
    </citation>
    <scope>NUCLEOTIDE SEQUENCE [LARGE SCALE GENOMIC DNA]</scope>
    <source>
        <strain evidence="1 2">NBRC 106333</strain>
    </source>
</reference>
<comment type="caution">
    <text evidence="1">The sequence shown here is derived from an EMBL/GenBank/DDBJ whole genome shotgun (WGS) entry which is preliminary data.</text>
</comment>
<gene>
    <name evidence="1" type="ORF">DC3_52840</name>
</gene>
<dbReference type="Proteomes" id="UP000321306">
    <property type="component" value="Unassembled WGS sequence"/>
</dbReference>
<dbReference type="OrthoDB" id="77448at2"/>
<dbReference type="RefSeq" id="WP_146890578.1">
    <property type="nucleotide sequence ID" value="NZ_BJXB01000039.1"/>
</dbReference>
<evidence type="ECO:0000313" key="1">
    <source>
        <dbReference type="EMBL" id="GEM49649.1"/>
    </source>
</evidence>
<keyword evidence="2" id="KW-1185">Reference proteome</keyword>
<name>A0A511N9Z2_DEIC1</name>
<dbReference type="AlphaFoldDB" id="A0A511N9Z2"/>
<evidence type="ECO:0000313" key="2">
    <source>
        <dbReference type="Proteomes" id="UP000321306"/>
    </source>
</evidence>
<proteinExistence type="predicted"/>
<protein>
    <submittedName>
        <fullName evidence="1">Uncharacterized protein</fullName>
    </submittedName>
</protein>
<dbReference type="EMBL" id="BJXB01000039">
    <property type="protein sequence ID" value="GEM49649.1"/>
    <property type="molecule type" value="Genomic_DNA"/>
</dbReference>
<organism evidence="1 2">
    <name type="scientific">Deinococcus cellulosilyticus (strain DSM 18568 / NBRC 106333 / KACC 11606 / 5516J-15)</name>
    <dbReference type="NCBI Taxonomy" id="1223518"/>
    <lineage>
        <taxon>Bacteria</taxon>
        <taxon>Thermotogati</taxon>
        <taxon>Deinococcota</taxon>
        <taxon>Deinococci</taxon>
        <taxon>Deinococcales</taxon>
        <taxon>Deinococcaceae</taxon>
        <taxon>Deinococcus</taxon>
    </lineage>
</organism>
<accession>A0A511N9Z2</accession>